<sequence>MPLKQLKKPLKADSVAKKEYYRLWNRSEELRKGDNIPLVVAGPARVDIESHADGFVEMFRNNAPTLDDAELASLVEVYVNEMNRVYDARATAAAAPKQVKGHPNTHNSESTPSMNANAVLPAKAFAEPAIVVAVFRARADSISITYPLLQGEMQVLCPFTAIPMSALPTDSTKLLRNAAQWIVQGLPTASQVNEATAQESDTGEDPTTDVASSELPVEASGTKDLPTDRLFSGGARPGCSENMREGYIAHHEHMTYYIKSLVDLKNDCWDRRNVNYNHWLRELTKAVGQGEALPLLVVVVAQKEDDKPKGETYGVLKRPRSQADVEELEKKAKRPRSHN</sequence>
<evidence type="ECO:0000313" key="2">
    <source>
        <dbReference type="EMBL" id="KPI42111.1"/>
    </source>
</evidence>
<dbReference type="GeneID" id="28737707"/>
<dbReference type="Proteomes" id="UP000038010">
    <property type="component" value="Unassembled WGS sequence"/>
</dbReference>
<comment type="caution">
    <text evidence="2">The sequence shown here is derived from an EMBL/GenBank/DDBJ whole genome shotgun (WGS) entry which is preliminary data.</text>
</comment>
<evidence type="ECO:0000256" key="1">
    <source>
        <dbReference type="SAM" id="MobiDB-lite"/>
    </source>
</evidence>
<dbReference type="EMBL" id="LFJN01000008">
    <property type="protein sequence ID" value="KPI42111.1"/>
    <property type="molecule type" value="Genomic_DNA"/>
</dbReference>
<dbReference type="RefSeq" id="XP_018002074.1">
    <property type="nucleotide sequence ID" value="XM_018145827.1"/>
</dbReference>
<feature type="region of interest" description="Disordered" evidence="1">
    <location>
        <begin position="306"/>
        <end position="339"/>
    </location>
</feature>
<accession>A0A0N0NNY2</accession>
<feature type="region of interest" description="Disordered" evidence="1">
    <location>
        <begin position="192"/>
        <end position="236"/>
    </location>
</feature>
<name>A0A0N0NNY2_9EURO</name>
<keyword evidence="3" id="KW-1185">Reference proteome</keyword>
<dbReference type="VEuPathDB" id="FungiDB:AB675_5601"/>
<evidence type="ECO:0000313" key="3">
    <source>
        <dbReference type="Proteomes" id="UP000038010"/>
    </source>
</evidence>
<protein>
    <submittedName>
        <fullName evidence="2">Uncharacterized protein</fullName>
    </submittedName>
</protein>
<proteinExistence type="predicted"/>
<organism evidence="2 3">
    <name type="scientific">Cyphellophora attinorum</name>
    <dbReference type="NCBI Taxonomy" id="1664694"/>
    <lineage>
        <taxon>Eukaryota</taxon>
        <taxon>Fungi</taxon>
        <taxon>Dikarya</taxon>
        <taxon>Ascomycota</taxon>
        <taxon>Pezizomycotina</taxon>
        <taxon>Eurotiomycetes</taxon>
        <taxon>Chaetothyriomycetidae</taxon>
        <taxon>Chaetothyriales</taxon>
        <taxon>Cyphellophoraceae</taxon>
        <taxon>Cyphellophora</taxon>
    </lineage>
</organism>
<gene>
    <name evidence="2" type="ORF">AB675_5601</name>
</gene>
<reference evidence="2 3" key="1">
    <citation type="submission" date="2015-06" db="EMBL/GenBank/DDBJ databases">
        <title>Draft genome of the ant-associated black yeast Phialophora attae CBS 131958.</title>
        <authorList>
            <person name="Moreno L.F."/>
            <person name="Stielow B.J."/>
            <person name="de Hoog S."/>
            <person name="Vicente V.A."/>
            <person name="Weiss V.A."/>
            <person name="de Vries M."/>
            <person name="Cruz L.M."/>
            <person name="Souza E.M."/>
        </authorList>
    </citation>
    <scope>NUCLEOTIDE SEQUENCE [LARGE SCALE GENOMIC DNA]</scope>
    <source>
        <strain evidence="2 3">CBS 131958</strain>
    </source>
</reference>
<dbReference type="AlphaFoldDB" id="A0A0N0NNY2"/>